<evidence type="ECO:0000259" key="3">
    <source>
        <dbReference type="PROSITE" id="PS51778"/>
    </source>
</evidence>
<dbReference type="PROSITE" id="PS51778">
    <property type="entry name" value="VAST"/>
    <property type="match status" value="1"/>
</dbReference>
<name>A0AAN7KK90_9MYRT</name>
<dbReference type="InterPro" id="IPR031968">
    <property type="entry name" value="VASt"/>
</dbReference>
<sequence>MKLHDDGHDLPEKLQGGILLDRTIAVQPYDLNRVLYGPDSQFQRDLANLQGTTDVEEGPWIWWSGEISHLKRVVSYTRAETKLVKAVKALEEQTYMQPDGKTFCCFGVC</sequence>
<dbReference type="GO" id="GO:0016020">
    <property type="term" value="C:membrane"/>
    <property type="evidence" value="ECO:0007669"/>
    <property type="project" value="UniProtKB-SubCell"/>
</dbReference>
<dbReference type="Proteomes" id="UP001345219">
    <property type="component" value="Chromosome 3"/>
</dbReference>
<dbReference type="PANTHER" id="PTHR46296">
    <property type="entry name" value="BNAA05G37250D PROTEIN"/>
    <property type="match status" value="1"/>
</dbReference>
<reference evidence="4 5" key="1">
    <citation type="journal article" date="2023" name="Hortic Res">
        <title>Pangenome of water caltrop reveals structural variations and asymmetric subgenome divergence after allopolyploidization.</title>
        <authorList>
            <person name="Zhang X."/>
            <person name="Chen Y."/>
            <person name="Wang L."/>
            <person name="Yuan Y."/>
            <person name="Fang M."/>
            <person name="Shi L."/>
            <person name="Lu R."/>
            <person name="Comes H.P."/>
            <person name="Ma Y."/>
            <person name="Chen Y."/>
            <person name="Huang G."/>
            <person name="Zhou Y."/>
            <person name="Zheng Z."/>
            <person name="Qiu Y."/>
        </authorList>
    </citation>
    <scope>NUCLEOTIDE SEQUENCE [LARGE SCALE GENOMIC DNA]</scope>
    <source>
        <tissue evidence="4">Roots</tissue>
    </source>
</reference>
<dbReference type="PANTHER" id="PTHR46296:SF7">
    <property type="entry name" value="C2 DOMAIN-CONTAINING PROTEIN"/>
    <property type="match status" value="1"/>
</dbReference>
<protein>
    <recommendedName>
        <fullName evidence="3">VASt domain-containing protein</fullName>
    </recommendedName>
</protein>
<dbReference type="AlphaFoldDB" id="A0AAN7KK90"/>
<comment type="caution">
    <text evidence="4">The sequence shown here is derived from an EMBL/GenBank/DDBJ whole genome shotgun (WGS) entry which is preliminary data.</text>
</comment>
<dbReference type="InterPro" id="IPR044511">
    <property type="entry name" value="At1g03370/At5g50170-like"/>
</dbReference>
<evidence type="ECO:0000313" key="4">
    <source>
        <dbReference type="EMBL" id="KAK4768090.1"/>
    </source>
</evidence>
<evidence type="ECO:0000256" key="1">
    <source>
        <dbReference type="ARBA" id="ARBA00004370"/>
    </source>
</evidence>
<dbReference type="EMBL" id="JAXIOK010000006">
    <property type="protein sequence ID" value="KAK4768090.1"/>
    <property type="molecule type" value="Genomic_DNA"/>
</dbReference>
<keyword evidence="5" id="KW-1185">Reference proteome</keyword>
<comment type="subcellular location">
    <subcellularLocation>
        <location evidence="1">Membrane</location>
    </subcellularLocation>
</comment>
<feature type="domain" description="VASt" evidence="3">
    <location>
        <begin position="15"/>
        <end position="109"/>
    </location>
</feature>
<evidence type="ECO:0000256" key="2">
    <source>
        <dbReference type="ARBA" id="ARBA00023136"/>
    </source>
</evidence>
<accession>A0AAN7KK90</accession>
<dbReference type="Pfam" id="PF16016">
    <property type="entry name" value="VASt"/>
    <property type="match status" value="1"/>
</dbReference>
<organism evidence="4 5">
    <name type="scientific">Trapa incisa</name>
    <dbReference type="NCBI Taxonomy" id="236973"/>
    <lineage>
        <taxon>Eukaryota</taxon>
        <taxon>Viridiplantae</taxon>
        <taxon>Streptophyta</taxon>
        <taxon>Embryophyta</taxon>
        <taxon>Tracheophyta</taxon>
        <taxon>Spermatophyta</taxon>
        <taxon>Magnoliopsida</taxon>
        <taxon>eudicotyledons</taxon>
        <taxon>Gunneridae</taxon>
        <taxon>Pentapetalae</taxon>
        <taxon>rosids</taxon>
        <taxon>malvids</taxon>
        <taxon>Myrtales</taxon>
        <taxon>Lythraceae</taxon>
        <taxon>Trapa</taxon>
    </lineage>
</organism>
<gene>
    <name evidence="4" type="ORF">SAY87_003231</name>
</gene>
<proteinExistence type="predicted"/>
<keyword evidence="2" id="KW-0472">Membrane</keyword>
<evidence type="ECO:0000313" key="5">
    <source>
        <dbReference type="Proteomes" id="UP001345219"/>
    </source>
</evidence>